<reference evidence="2 3" key="1">
    <citation type="submission" date="2016-06" db="EMBL/GenBank/DDBJ databases">
        <title>Microsymbionts genomes from the relict species Vavilovia formosa.</title>
        <authorList>
            <person name="Chirak E."/>
            <person name="Kimeklis A."/>
            <person name="Andronov E."/>
        </authorList>
    </citation>
    <scope>NUCLEOTIDE SEQUENCE [LARGE SCALE GENOMIC DNA]</scope>
    <source>
        <strain evidence="2 3">Vaf10</strain>
        <plasmid evidence="3">Plasmid unnamed3</plasmid>
    </source>
</reference>
<evidence type="ECO:0000313" key="2">
    <source>
        <dbReference type="EMBL" id="ANP90913.1"/>
    </source>
</evidence>
<accession>A0A1B1CMB6</accession>
<proteinExistence type="predicted"/>
<geneLocation type="plasmid" evidence="2 3">
    <name>unnamed3</name>
</geneLocation>
<keyword evidence="2" id="KW-0614">Plasmid</keyword>
<dbReference type="AlphaFoldDB" id="A0A1B1CMB6"/>
<name>A0A1B1CMB6_RHILE</name>
<feature type="compositionally biased region" description="Basic and acidic residues" evidence="1">
    <location>
        <begin position="15"/>
        <end position="35"/>
    </location>
</feature>
<gene>
    <name evidence="2" type="ORF">BA011_33930</name>
</gene>
<dbReference type="EMBL" id="CP016290">
    <property type="protein sequence ID" value="ANP90913.1"/>
    <property type="molecule type" value="Genomic_DNA"/>
</dbReference>
<feature type="region of interest" description="Disordered" evidence="1">
    <location>
        <begin position="1"/>
        <end position="43"/>
    </location>
</feature>
<dbReference type="Proteomes" id="UP000092691">
    <property type="component" value="Plasmid unnamed3"/>
</dbReference>
<sequence>MTAKVVARCEGVGGMEERSSRSEASPRRTAERIAEEIASQRPTEREIHKNSMRLTKAAPMERVSLLPANACWLLTDLANVLGVGDGFITSYSKKSVMPSLITQSENPRDRMEATSERIQRHGEDLWDRLSARGELPKKFSTTGRVICASCQLMGWGQHRSSGPQDDAPIRFDRLTNSGAYLASARPKEALKFCPRRREGEKLQIISVAAARKNHRAQRPSSVVAGDQGDPALGAAQWPIWPFRYGTPDVESDGCTPTAVTPFHPANRDEKAIGPGADRFDVTRHSMKCSGRRLMASSRPRRPISAE</sequence>
<evidence type="ECO:0000256" key="1">
    <source>
        <dbReference type="SAM" id="MobiDB-lite"/>
    </source>
</evidence>
<organism evidence="2 3">
    <name type="scientific">Rhizobium leguminosarum</name>
    <dbReference type="NCBI Taxonomy" id="384"/>
    <lineage>
        <taxon>Bacteria</taxon>
        <taxon>Pseudomonadati</taxon>
        <taxon>Pseudomonadota</taxon>
        <taxon>Alphaproteobacteria</taxon>
        <taxon>Hyphomicrobiales</taxon>
        <taxon>Rhizobiaceae</taxon>
        <taxon>Rhizobium/Agrobacterium group</taxon>
        <taxon>Rhizobium</taxon>
    </lineage>
</organism>
<evidence type="ECO:0000313" key="3">
    <source>
        <dbReference type="Proteomes" id="UP000092691"/>
    </source>
</evidence>
<protein>
    <submittedName>
        <fullName evidence="2">Uncharacterized protein</fullName>
    </submittedName>
</protein>